<organism evidence="1">
    <name type="scientific">hydrothermal vent metagenome</name>
    <dbReference type="NCBI Taxonomy" id="652676"/>
    <lineage>
        <taxon>unclassified sequences</taxon>
        <taxon>metagenomes</taxon>
        <taxon>ecological metagenomes</taxon>
    </lineage>
</organism>
<accession>A0A3B1AKX6</accession>
<evidence type="ECO:0000313" key="1">
    <source>
        <dbReference type="EMBL" id="VAX00623.1"/>
    </source>
</evidence>
<sequence length="277" mass="31953">MRCKRLSLIFACALFTTPLSITPLSASNYYEHFSSLPKEDKVMWSNMAGVALISTWGITTWDYGSQSPHMEGDAWFGKNDKHGGMDKLGHFYTNFTLSHGLSYLYQSWGYETQRATLLGSLSAFGLMGFMEFGDSFGGHGFSRQDFIMNTLGAITGYIFLTRPELTKRIDIRVEYIPGGQRDIFTDYENMKFIVALKLDGIQSVRNRYLKYLDLQLGYYTRHYSAESQENKERNIYIAVGINLSHVLHNMSHKKTAKFFNYYQMPYTYIDRSKNLNE</sequence>
<name>A0A3B1AKX6_9ZZZZ</name>
<dbReference type="EMBL" id="UOFU01000207">
    <property type="protein sequence ID" value="VAX00623.1"/>
    <property type="molecule type" value="Genomic_DNA"/>
</dbReference>
<dbReference type="Pfam" id="PF10043">
    <property type="entry name" value="DUF2279"/>
    <property type="match status" value="1"/>
</dbReference>
<evidence type="ECO:0008006" key="2">
    <source>
        <dbReference type="Google" id="ProtNLM"/>
    </source>
</evidence>
<proteinExistence type="predicted"/>
<dbReference type="AlphaFoldDB" id="A0A3B1AKX6"/>
<gene>
    <name evidence="1" type="ORF">MNBD_GAMMA20-1051</name>
</gene>
<reference evidence="1" key="1">
    <citation type="submission" date="2018-06" db="EMBL/GenBank/DDBJ databases">
        <authorList>
            <person name="Zhirakovskaya E."/>
        </authorList>
    </citation>
    <scope>NUCLEOTIDE SEQUENCE</scope>
</reference>
<dbReference type="InterPro" id="IPR018736">
    <property type="entry name" value="DUF2279_periplasmic_lipo"/>
</dbReference>
<protein>
    <recommendedName>
        <fullName evidence="2">DUF2279 domain-containing protein</fullName>
    </recommendedName>
</protein>